<organism evidence="3 4">
    <name type="scientific">Micrococcus luteus</name>
    <name type="common">Micrococcus lysodeikticus</name>
    <dbReference type="NCBI Taxonomy" id="1270"/>
    <lineage>
        <taxon>Bacteria</taxon>
        <taxon>Bacillati</taxon>
        <taxon>Actinomycetota</taxon>
        <taxon>Actinomycetes</taxon>
        <taxon>Micrococcales</taxon>
        <taxon>Micrococcaceae</taxon>
        <taxon>Micrococcus</taxon>
    </lineage>
</organism>
<dbReference type="PANTHER" id="PTHR43757:SF2">
    <property type="entry name" value="AMINOMETHYLTRANSFERASE, MITOCHONDRIAL"/>
    <property type="match status" value="1"/>
</dbReference>
<dbReference type="EMBL" id="JALXKZ020000022">
    <property type="protein sequence ID" value="MCV7629460.1"/>
    <property type="molecule type" value="Genomic_DNA"/>
</dbReference>
<dbReference type="InterPro" id="IPR027266">
    <property type="entry name" value="TrmE/GcvT-like"/>
</dbReference>
<dbReference type="PANTHER" id="PTHR43757">
    <property type="entry name" value="AMINOMETHYLTRANSFERASE"/>
    <property type="match status" value="1"/>
</dbReference>
<feature type="binding site" evidence="1">
    <location>
        <position position="202"/>
    </location>
    <ligand>
        <name>substrate</name>
    </ligand>
</feature>
<evidence type="ECO:0000313" key="4">
    <source>
        <dbReference type="Proteomes" id="UP001205867"/>
    </source>
</evidence>
<reference evidence="3" key="1">
    <citation type="submission" date="2023-06" db="EMBL/GenBank/DDBJ databases">
        <title>lsaBGC provides a comprehensive framework for evolutionary analysis of biosynthetic gene clusters within focal taxa.</title>
        <authorList>
            <person name="Salamzade R."/>
            <person name="Sandstrom S."/>
            <person name="Kalan L.R."/>
        </authorList>
    </citation>
    <scope>NUCLEOTIDE SEQUENCE</scope>
    <source>
        <strain evidence="3">P3-SID899</strain>
    </source>
</reference>
<proteinExistence type="predicted"/>
<sequence>MSQPTPLRHSPYLPFDPEVALYSSSLGSFTPYEFSDFRTEEESWKTTAYLHAGLNPASPYRLTGPDALRLLERACVNDFTRFSVGASKHAVMCNTNGHVMADGMVLRVGEEEFVSFFLNPYIDYLVATGEYDVTGQDLSGSLFLFQVGGPASLDIIQAATGEDFTDLEFIWHRESTIAHPTTGEPLPVRVFRLGVAGTLAYEVHGNTDDAPAVYEALMAAGADFGITRLGLRAYGLNHTENGFAQSFLHFLPAYTEDADFLAFLGVDAEHVFPRLPGSAGTDVSKRYFTPFELGWGHMVAFNHDFTGRHALQATPATRRPVTLIWNPEDVVAVYASQFTPGQQAQFMDFPANPIWTAHSTIVFADDVLHQGHPIGISSGRMFSSSYHSMISLAFLDETLAQEGTQVEIIWGDPGTHQRHIRATVGRYPMLHLPKNRTIDLTRRPSPPAS</sequence>
<dbReference type="PIRSF" id="PIRSF006487">
    <property type="entry name" value="GcvT"/>
    <property type="match status" value="1"/>
</dbReference>
<dbReference type="InterPro" id="IPR006222">
    <property type="entry name" value="GCVT_N"/>
</dbReference>
<dbReference type="AlphaFoldDB" id="A0AAP3AHU3"/>
<evidence type="ECO:0000259" key="2">
    <source>
        <dbReference type="Pfam" id="PF01571"/>
    </source>
</evidence>
<comment type="caution">
    <text evidence="3">The sequence shown here is derived from an EMBL/GenBank/DDBJ whole genome shotgun (WGS) entry which is preliminary data.</text>
</comment>
<dbReference type="Proteomes" id="UP001205867">
    <property type="component" value="Unassembled WGS sequence"/>
</dbReference>
<dbReference type="Gene3D" id="3.30.1360.120">
    <property type="entry name" value="Probable tRNA modification gtpase trme, domain 1"/>
    <property type="match status" value="1"/>
</dbReference>
<gene>
    <name evidence="3" type="ORF">M3A82_008940</name>
</gene>
<name>A0AAP3AHU3_MICLU</name>
<evidence type="ECO:0000256" key="1">
    <source>
        <dbReference type="PIRSR" id="PIRSR006487-1"/>
    </source>
</evidence>
<protein>
    <recommendedName>
        <fullName evidence="2">GCVT N-terminal domain-containing protein</fullName>
    </recommendedName>
</protein>
<feature type="domain" description="GCVT N-terminal" evidence="2">
    <location>
        <begin position="60"/>
        <end position="244"/>
    </location>
</feature>
<dbReference type="Pfam" id="PF01571">
    <property type="entry name" value="GCV_T"/>
    <property type="match status" value="1"/>
</dbReference>
<accession>A0AAP3AHU3</accession>
<evidence type="ECO:0000313" key="3">
    <source>
        <dbReference type="EMBL" id="MCV7629460.1"/>
    </source>
</evidence>
<dbReference type="InterPro" id="IPR028896">
    <property type="entry name" value="GcvT/YgfZ/DmdA"/>
</dbReference>
<dbReference type="SUPFAM" id="SSF103025">
    <property type="entry name" value="Folate-binding domain"/>
    <property type="match status" value="1"/>
</dbReference>